<dbReference type="GO" id="GO:0019752">
    <property type="term" value="P:carboxylic acid metabolic process"/>
    <property type="evidence" value="ECO:0007669"/>
    <property type="project" value="InterPro"/>
</dbReference>
<dbReference type="InterPro" id="IPR015421">
    <property type="entry name" value="PyrdxlP-dep_Trfase_major"/>
</dbReference>
<dbReference type="PANTHER" id="PTHR11999:SF70">
    <property type="entry name" value="MIP05841P"/>
    <property type="match status" value="1"/>
</dbReference>
<keyword evidence="5 7" id="KW-0456">Lyase</keyword>
<dbReference type="InterPro" id="IPR015422">
    <property type="entry name" value="PyrdxlP-dep_Trfase_small"/>
</dbReference>
<dbReference type="GO" id="GO:0030170">
    <property type="term" value="F:pyridoxal phosphate binding"/>
    <property type="evidence" value="ECO:0007669"/>
    <property type="project" value="InterPro"/>
</dbReference>
<gene>
    <name evidence="8" type="ORF">Dda_1949</name>
</gene>
<evidence type="ECO:0000313" key="9">
    <source>
        <dbReference type="Proteomes" id="UP001221413"/>
    </source>
</evidence>
<keyword evidence="4 6" id="KW-0663">Pyridoxal phosphate</keyword>
<dbReference type="Proteomes" id="UP001221413">
    <property type="component" value="Unassembled WGS sequence"/>
</dbReference>
<accession>A0AAD6J6V7</accession>
<dbReference type="InterPro" id="IPR015424">
    <property type="entry name" value="PyrdxlP-dep_Trfase"/>
</dbReference>
<comment type="caution">
    <text evidence="8">The sequence shown here is derived from an EMBL/GenBank/DDBJ whole genome shotgun (WGS) entry which is preliminary data.</text>
</comment>
<proteinExistence type="inferred from homology"/>
<dbReference type="PANTHER" id="PTHR11999">
    <property type="entry name" value="GROUP II PYRIDOXAL-5-PHOSPHATE DECARBOXYLASE"/>
    <property type="match status" value="1"/>
</dbReference>
<dbReference type="Pfam" id="PF00282">
    <property type="entry name" value="Pyridoxal_deC"/>
    <property type="match status" value="1"/>
</dbReference>
<keyword evidence="3" id="KW-0210">Decarboxylase</keyword>
<dbReference type="Gene3D" id="1.20.1340.10">
    <property type="entry name" value="dopa decarboxylase, N-terminal domain"/>
    <property type="match status" value="1"/>
</dbReference>
<dbReference type="GO" id="GO:0016831">
    <property type="term" value="F:carboxy-lyase activity"/>
    <property type="evidence" value="ECO:0007669"/>
    <property type="project" value="UniProtKB-KW"/>
</dbReference>
<dbReference type="Gene3D" id="3.40.640.10">
    <property type="entry name" value="Type I PLP-dependent aspartate aminotransferase-like (Major domain)"/>
    <property type="match status" value="1"/>
</dbReference>
<dbReference type="EMBL" id="JAQGDS010000002">
    <property type="protein sequence ID" value="KAJ6263386.1"/>
    <property type="molecule type" value="Genomic_DNA"/>
</dbReference>
<dbReference type="PRINTS" id="PR00800">
    <property type="entry name" value="YHDCRBOXLASE"/>
</dbReference>
<reference evidence="8" key="1">
    <citation type="submission" date="2023-01" db="EMBL/GenBank/DDBJ databases">
        <title>The chitinases involved in constricting ring structure development in the nematode-trapping fungus Drechslerella dactyloides.</title>
        <authorList>
            <person name="Wang R."/>
            <person name="Zhang L."/>
            <person name="Tang P."/>
            <person name="Li S."/>
            <person name="Liang L."/>
        </authorList>
    </citation>
    <scope>NUCLEOTIDE SEQUENCE</scope>
    <source>
        <strain evidence="8">YMF1.00031</strain>
    </source>
</reference>
<dbReference type="GO" id="GO:0006520">
    <property type="term" value="P:amino acid metabolic process"/>
    <property type="evidence" value="ECO:0007669"/>
    <property type="project" value="InterPro"/>
</dbReference>
<dbReference type="PROSITE" id="PS00392">
    <property type="entry name" value="DDC_GAD_HDC_YDC"/>
    <property type="match status" value="1"/>
</dbReference>
<dbReference type="InterPro" id="IPR002129">
    <property type="entry name" value="PyrdxlP-dep_de-COase"/>
</dbReference>
<comment type="cofactor">
    <cofactor evidence="1 6 7">
        <name>pyridoxal 5'-phosphate</name>
        <dbReference type="ChEBI" id="CHEBI:597326"/>
    </cofactor>
</comment>
<comment type="similarity">
    <text evidence="2 7">Belongs to the group II decarboxylase family.</text>
</comment>
<dbReference type="SUPFAM" id="SSF53383">
    <property type="entry name" value="PLP-dependent transferases"/>
    <property type="match status" value="1"/>
</dbReference>
<dbReference type="AlphaFoldDB" id="A0AAD6J6V7"/>
<evidence type="ECO:0000256" key="3">
    <source>
        <dbReference type="ARBA" id="ARBA00022793"/>
    </source>
</evidence>
<dbReference type="Gene3D" id="3.90.1150.10">
    <property type="entry name" value="Aspartate Aminotransferase, domain 1"/>
    <property type="match status" value="1"/>
</dbReference>
<dbReference type="InterPro" id="IPR021115">
    <property type="entry name" value="Pyridoxal-P_BS"/>
</dbReference>
<dbReference type="InterPro" id="IPR010977">
    <property type="entry name" value="Aromatic_deC"/>
</dbReference>
<protein>
    <submittedName>
        <fullName evidence="8">Aromatic-L-amino-acid decarboxylase</fullName>
    </submittedName>
</protein>
<name>A0AAD6J6V7_DREDA</name>
<keyword evidence="9" id="KW-1185">Reference proteome</keyword>
<evidence type="ECO:0000313" key="8">
    <source>
        <dbReference type="EMBL" id="KAJ6263386.1"/>
    </source>
</evidence>
<evidence type="ECO:0000256" key="4">
    <source>
        <dbReference type="ARBA" id="ARBA00022898"/>
    </source>
</evidence>
<evidence type="ECO:0000256" key="7">
    <source>
        <dbReference type="RuleBase" id="RU000382"/>
    </source>
</evidence>
<evidence type="ECO:0000256" key="6">
    <source>
        <dbReference type="PIRSR" id="PIRSR602129-50"/>
    </source>
</evidence>
<evidence type="ECO:0000256" key="1">
    <source>
        <dbReference type="ARBA" id="ARBA00001933"/>
    </source>
</evidence>
<evidence type="ECO:0000256" key="5">
    <source>
        <dbReference type="ARBA" id="ARBA00023239"/>
    </source>
</evidence>
<dbReference type="GO" id="GO:0005737">
    <property type="term" value="C:cytoplasm"/>
    <property type="evidence" value="ECO:0007669"/>
    <property type="project" value="TreeGrafter"/>
</dbReference>
<organism evidence="8 9">
    <name type="scientific">Drechslerella dactyloides</name>
    <name type="common">Nematode-trapping fungus</name>
    <name type="synonym">Arthrobotrys dactyloides</name>
    <dbReference type="NCBI Taxonomy" id="74499"/>
    <lineage>
        <taxon>Eukaryota</taxon>
        <taxon>Fungi</taxon>
        <taxon>Dikarya</taxon>
        <taxon>Ascomycota</taxon>
        <taxon>Pezizomycotina</taxon>
        <taxon>Orbiliomycetes</taxon>
        <taxon>Orbiliales</taxon>
        <taxon>Orbiliaceae</taxon>
        <taxon>Drechslerella</taxon>
    </lineage>
</organism>
<feature type="modified residue" description="N6-(pyridoxal phosphate)lysine" evidence="6">
    <location>
        <position position="317"/>
    </location>
</feature>
<sequence>MDSSQFREAAHTAIDQIIDYYENIRDRRVLSEVQPGYLRELIPPGIPQTGEKWEDIRRDIEAKIMPGLTHWQSPNFLAFFPANSSYPGMLGDMYSAAFTCAAFNWQCSPAVTELETIVLDNVARLVHLPEEFHSAGEGGGVIQGTASEAIVVVVVAARDRYIAQSKANWAAEGLNEDEIEEKVCTLRGRLVALGSDQAHSSTKKAAMIAGVRCETIETAMGDYRLTGERLTAKIADLQARGLVPFYLTATMGTTPTCATDDFPSLAAALAAHHTPTSPKIWTHIDAAYAGAALVLPEFAHLPATFAFADSFNFNMHKWLLTNFDCSCLYVRRRRDLTDALSITPAYLRNEYSESGLVTDYRDWQIPLGRRFRSLKAWFVTRSYGVDGLVAHVRKSMDCGKAFTALVTADSKRYTLVAEPAYALNVVRVNPPPGSVTAAEDGLEYGKRSNEVTRKVAERINREGKIFITSTVLGKGEESVTAIRVVGGAPGVQVADLENAYRVISDVVDAVWAEEVAAETPPAETAQAKEQVELQAV</sequence>
<evidence type="ECO:0000256" key="2">
    <source>
        <dbReference type="ARBA" id="ARBA00009533"/>
    </source>
</evidence>